<dbReference type="PATRIC" id="fig|1142394.8.peg.2851"/>
<feature type="transmembrane region" description="Helical" evidence="5">
    <location>
        <begin position="174"/>
        <end position="193"/>
    </location>
</feature>
<keyword evidence="2 5" id="KW-0812">Transmembrane</keyword>
<keyword evidence="8" id="KW-1185">Reference proteome</keyword>
<feature type="transmembrane region" description="Helical" evidence="5">
    <location>
        <begin position="78"/>
        <end position="95"/>
    </location>
</feature>
<dbReference type="EMBL" id="AP012338">
    <property type="protein sequence ID" value="BAM04914.1"/>
    <property type="molecule type" value="Genomic_DNA"/>
</dbReference>
<feature type="transmembrane region" description="Helical" evidence="5">
    <location>
        <begin position="107"/>
        <end position="130"/>
    </location>
</feature>
<evidence type="ECO:0000313" key="8">
    <source>
        <dbReference type="Proteomes" id="UP000007881"/>
    </source>
</evidence>
<feature type="domain" description="Sodium/calcium exchanger membrane region" evidence="6">
    <location>
        <begin position="4"/>
        <end position="152"/>
    </location>
</feature>
<dbReference type="InterPro" id="IPR004481">
    <property type="entry name" value="K/Na/Ca-exchanger"/>
</dbReference>
<organism evidence="7 8">
    <name type="scientific">Phycisphaera mikurensis (strain NBRC 102666 / KCTC 22515 / FYK2301M01)</name>
    <dbReference type="NCBI Taxonomy" id="1142394"/>
    <lineage>
        <taxon>Bacteria</taxon>
        <taxon>Pseudomonadati</taxon>
        <taxon>Planctomycetota</taxon>
        <taxon>Phycisphaerae</taxon>
        <taxon>Phycisphaerales</taxon>
        <taxon>Phycisphaeraceae</taxon>
        <taxon>Phycisphaera</taxon>
    </lineage>
</organism>
<evidence type="ECO:0000256" key="3">
    <source>
        <dbReference type="ARBA" id="ARBA00022989"/>
    </source>
</evidence>
<accession>I0II26</accession>
<feature type="domain" description="Sodium/calcium exchanger membrane region" evidence="6">
    <location>
        <begin position="179"/>
        <end position="318"/>
    </location>
</feature>
<evidence type="ECO:0000256" key="2">
    <source>
        <dbReference type="ARBA" id="ARBA00022692"/>
    </source>
</evidence>
<name>I0II26_PHYMF</name>
<proteinExistence type="predicted"/>
<dbReference type="STRING" id="1142394.PSMK_27550"/>
<dbReference type="RefSeq" id="WP_014438124.1">
    <property type="nucleotide sequence ID" value="NC_017080.1"/>
</dbReference>
<reference evidence="7 8" key="1">
    <citation type="submission" date="2012-02" db="EMBL/GenBank/DDBJ databases">
        <title>Complete genome sequence of Phycisphaera mikurensis NBRC 102666.</title>
        <authorList>
            <person name="Ankai A."/>
            <person name="Hosoyama A."/>
            <person name="Terui Y."/>
            <person name="Sekine M."/>
            <person name="Fukai R."/>
            <person name="Kato Y."/>
            <person name="Nakamura S."/>
            <person name="Yamada-Narita S."/>
            <person name="Kawakoshi A."/>
            <person name="Fukunaga Y."/>
            <person name="Yamazaki S."/>
            <person name="Fujita N."/>
        </authorList>
    </citation>
    <scope>NUCLEOTIDE SEQUENCE [LARGE SCALE GENOMIC DNA]</scope>
    <source>
        <strain evidence="8">NBRC 102666 / KCTC 22515 / FYK2301M01</strain>
    </source>
</reference>
<dbReference type="GO" id="GO:0005262">
    <property type="term" value="F:calcium channel activity"/>
    <property type="evidence" value="ECO:0007669"/>
    <property type="project" value="TreeGrafter"/>
</dbReference>
<evidence type="ECO:0000256" key="5">
    <source>
        <dbReference type="SAM" id="Phobius"/>
    </source>
</evidence>
<evidence type="ECO:0000259" key="6">
    <source>
        <dbReference type="Pfam" id="PF01699"/>
    </source>
</evidence>
<keyword evidence="3 5" id="KW-1133">Transmembrane helix</keyword>
<dbReference type="GO" id="GO:0006874">
    <property type="term" value="P:intracellular calcium ion homeostasis"/>
    <property type="evidence" value="ECO:0007669"/>
    <property type="project" value="TreeGrafter"/>
</dbReference>
<dbReference type="HOGENOM" id="CLU_007948_0_3_0"/>
<dbReference type="PANTHER" id="PTHR10846:SF8">
    <property type="entry name" value="INNER MEMBRANE PROTEIN YRBG"/>
    <property type="match status" value="1"/>
</dbReference>
<feature type="transmembrane region" description="Helical" evidence="5">
    <location>
        <begin position="213"/>
        <end position="236"/>
    </location>
</feature>
<feature type="transmembrane region" description="Helical" evidence="5">
    <location>
        <begin position="136"/>
        <end position="153"/>
    </location>
</feature>
<dbReference type="PANTHER" id="PTHR10846">
    <property type="entry name" value="SODIUM/POTASSIUM/CALCIUM EXCHANGER"/>
    <property type="match status" value="1"/>
</dbReference>
<dbReference type="KEGG" id="phm:PSMK_27550"/>
<dbReference type="Proteomes" id="UP000007881">
    <property type="component" value="Chromosome"/>
</dbReference>
<dbReference type="eggNOG" id="COG0530">
    <property type="taxonomic scope" value="Bacteria"/>
</dbReference>
<dbReference type="AlphaFoldDB" id="I0II26"/>
<gene>
    <name evidence="7" type="ordered locus">PSMK_27550</name>
</gene>
<dbReference type="GO" id="GO:0008273">
    <property type="term" value="F:calcium, potassium:sodium antiporter activity"/>
    <property type="evidence" value="ECO:0007669"/>
    <property type="project" value="TreeGrafter"/>
</dbReference>
<evidence type="ECO:0000313" key="7">
    <source>
        <dbReference type="EMBL" id="BAM04914.1"/>
    </source>
</evidence>
<dbReference type="GO" id="GO:0005886">
    <property type="term" value="C:plasma membrane"/>
    <property type="evidence" value="ECO:0007669"/>
    <property type="project" value="TreeGrafter"/>
</dbReference>
<feature type="transmembrane region" description="Helical" evidence="5">
    <location>
        <begin position="303"/>
        <end position="320"/>
    </location>
</feature>
<comment type="subcellular location">
    <subcellularLocation>
        <location evidence="1">Membrane</location>
        <topology evidence="1">Multi-pass membrane protein</topology>
    </subcellularLocation>
</comment>
<evidence type="ECO:0000256" key="4">
    <source>
        <dbReference type="ARBA" id="ARBA00023136"/>
    </source>
</evidence>
<dbReference type="InterPro" id="IPR044880">
    <property type="entry name" value="NCX_ion-bd_dom_sf"/>
</dbReference>
<keyword evidence="4 5" id="KW-0472">Membrane</keyword>
<protein>
    <submittedName>
        <fullName evidence="7">Putative transporter</fullName>
    </submittedName>
</protein>
<dbReference type="InterPro" id="IPR004837">
    <property type="entry name" value="NaCa_Exmemb"/>
</dbReference>
<dbReference type="Pfam" id="PF01699">
    <property type="entry name" value="Na_Ca_ex"/>
    <property type="match status" value="2"/>
</dbReference>
<feature type="transmembrane region" description="Helical" evidence="5">
    <location>
        <begin position="279"/>
        <end position="296"/>
    </location>
</feature>
<dbReference type="Gene3D" id="1.20.1420.30">
    <property type="entry name" value="NCX, central ion-binding region"/>
    <property type="match status" value="1"/>
</dbReference>
<feature type="transmembrane region" description="Helical" evidence="5">
    <location>
        <begin position="243"/>
        <end position="267"/>
    </location>
</feature>
<dbReference type="NCBIfam" id="TIGR00367">
    <property type="entry name" value="calcium/sodium antiporter"/>
    <property type="match status" value="1"/>
</dbReference>
<sequence>MLLSLTLLGLGLALLLAGGEALVRGAVAAAERLGVPTLVIGLTVVAFGTSTPELVVSLGAAWRGSPDLTFGNVVGSNLANVTLLLGLTALVKPVLVERRIVRREVPLMLLTAAAAAALALDGSLGSAGAADAFSRGDGLVLLLLFAVYLYGLLGDALGEKGPAGSTEAAAKPPASGWLALGLIALGLVGLIAGGELTVRGATDLARAAGLPEVVIALTVVAVGTSLPELVTCLAAARRGQSDLVVGNLVGSNLYNLTFVLGLTAAAVPVPVPVGGGPDLLAMVAVSALLLPLALTGKRVSRPEGALLLALFGGYTLWRVAA</sequence>
<evidence type="ECO:0000256" key="1">
    <source>
        <dbReference type="ARBA" id="ARBA00004141"/>
    </source>
</evidence>